<evidence type="ECO:0000256" key="3">
    <source>
        <dbReference type="ARBA" id="ARBA00023082"/>
    </source>
</evidence>
<name>A0A4V3D0Z7_9SPHI</name>
<dbReference type="SUPFAM" id="SSF88946">
    <property type="entry name" value="Sigma2 domain of RNA polymerase sigma factors"/>
    <property type="match status" value="1"/>
</dbReference>
<dbReference type="InterPro" id="IPR013324">
    <property type="entry name" value="RNA_pol_sigma_r3/r4-like"/>
</dbReference>
<protein>
    <submittedName>
        <fullName evidence="7">RNA polymerase sigma-70 factor (ECF subfamily)</fullName>
    </submittedName>
</protein>
<evidence type="ECO:0000259" key="5">
    <source>
        <dbReference type="Pfam" id="PF04542"/>
    </source>
</evidence>
<dbReference type="GO" id="GO:0006352">
    <property type="term" value="P:DNA-templated transcription initiation"/>
    <property type="evidence" value="ECO:0007669"/>
    <property type="project" value="InterPro"/>
</dbReference>
<dbReference type="GO" id="GO:0003677">
    <property type="term" value="F:DNA binding"/>
    <property type="evidence" value="ECO:0007669"/>
    <property type="project" value="InterPro"/>
</dbReference>
<sequence>MDNNSINILKEGDITAFNTAYRLYHKQIYSFILHKTQSEFIASEVVQLTFIRLWEKKNKLNDEVELQLQLFGMARQVMIDELRKEATRYKYNNQFNQYPYTDSLMKMIESKDLLKHFEREVEAMPTMRKMVFNLSRKNGFSYNEISEMLGISPKTVESHISKALTTLKQYMLTVLL</sequence>
<feature type="domain" description="RNA polymerase sigma factor 70 region 4 type 2" evidence="6">
    <location>
        <begin position="118"/>
        <end position="167"/>
    </location>
</feature>
<proteinExistence type="inferred from homology"/>
<evidence type="ECO:0000313" key="7">
    <source>
        <dbReference type="EMBL" id="TDQ08424.1"/>
    </source>
</evidence>
<dbReference type="InterPro" id="IPR013325">
    <property type="entry name" value="RNA_pol_sigma_r2"/>
</dbReference>
<dbReference type="InterPro" id="IPR014284">
    <property type="entry name" value="RNA_pol_sigma-70_dom"/>
</dbReference>
<dbReference type="SUPFAM" id="SSF88659">
    <property type="entry name" value="Sigma3 and sigma4 domains of RNA polymerase sigma factors"/>
    <property type="match status" value="1"/>
</dbReference>
<comment type="similarity">
    <text evidence="1">Belongs to the sigma-70 factor family. ECF subfamily.</text>
</comment>
<dbReference type="Gene3D" id="1.10.10.10">
    <property type="entry name" value="Winged helix-like DNA-binding domain superfamily/Winged helix DNA-binding domain"/>
    <property type="match status" value="1"/>
</dbReference>
<dbReference type="InterPro" id="IPR036388">
    <property type="entry name" value="WH-like_DNA-bd_sf"/>
</dbReference>
<dbReference type="NCBIfam" id="TIGR02937">
    <property type="entry name" value="sigma70-ECF"/>
    <property type="match status" value="1"/>
</dbReference>
<evidence type="ECO:0000313" key="8">
    <source>
        <dbReference type="Proteomes" id="UP000295620"/>
    </source>
</evidence>
<gene>
    <name evidence="7" type="ORF">ATK78_2937</name>
</gene>
<dbReference type="RefSeq" id="WP_133576793.1">
    <property type="nucleotide sequence ID" value="NZ_SNYC01000005.1"/>
</dbReference>
<accession>A0A4V3D0Z7</accession>
<dbReference type="OrthoDB" id="663247at2"/>
<dbReference type="Gene3D" id="1.10.1740.10">
    <property type="match status" value="1"/>
</dbReference>
<keyword evidence="2" id="KW-0805">Transcription regulation</keyword>
<keyword evidence="3" id="KW-0731">Sigma factor</keyword>
<dbReference type="Pfam" id="PF08281">
    <property type="entry name" value="Sigma70_r4_2"/>
    <property type="match status" value="1"/>
</dbReference>
<dbReference type="InterPro" id="IPR013249">
    <property type="entry name" value="RNA_pol_sigma70_r4_t2"/>
</dbReference>
<dbReference type="GO" id="GO:0016987">
    <property type="term" value="F:sigma factor activity"/>
    <property type="evidence" value="ECO:0007669"/>
    <property type="project" value="UniProtKB-KW"/>
</dbReference>
<comment type="caution">
    <text evidence="7">The sequence shown here is derived from an EMBL/GenBank/DDBJ whole genome shotgun (WGS) entry which is preliminary data.</text>
</comment>
<dbReference type="PANTHER" id="PTHR43133:SF46">
    <property type="entry name" value="RNA POLYMERASE SIGMA-70 FACTOR ECF SUBFAMILY"/>
    <property type="match status" value="1"/>
</dbReference>
<dbReference type="EMBL" id="SNYC01000005">
    <property type="protein sequence ID" value="TDQ08424.1"/>
    <property type="molecule type" value="Genomic_DNA"/>
</dbReference>
<evidence type="ECO:0000256" key="4">
    <source>
        <dbReference type="ARBA" id="ARBA00023163"/>
    </source>
</evidence>
<organism evidence="7 8">
    <name type="scientific">Pedobacter metabolipauper</name>
    <dbReference type="NCBI Taxonomy" id="425513"/>
    <lineage>
        <taxon>Bacteria</taxon>
        <taxon>Pseudomonadati</taxon>
        <taxon>Bacteroidota</taxon>
        <taxon>Sphingobacteriia</taxon>
        <taxon>Sphingobacteriales</taxon>
        <taxon>Sphingobacteriaceae</taxon>
        <taxon>Pedobacter</taxon>
    </lineage>
</organism>
<dbReference type="InterPro" id="IPR039425">
    <property type="entry name" value="RNA_pol_sigma-70-like"/>
</dbReference>
<evidence type="ECO:0000259" key="6">
    <source>
        <dbReference type="Pfam" id="PF08281"/>
    </source>
</evidence>
<evidence type="ECO:0000256" key="2">
    <source>
        <dbReference type="ARBA" id="ARBA00023015"/>
    </source>
</evidence>
<dbReference type="Pfam" id="PF04542">
    <property type="entry name" value="Sigma70_r2"/>
    <property type="match status" value="1"/>
</dbReference>
<reference evidence="7 8" key="1">
    <citation type="submission" date="2019-03" db="EMBL/GenBank/DDBJ databases">
        <title>Genomic Encyclopedia of Archaeal and Bacterial Type Strains, Phase II (KMG-II): from individual species to whole genera.</title>
        <authorList>
            <person name="Goeker M."/>
        </authorList>
    </citation>
    <scope>NUCLEOTIDE SEQUENCE [LARGE SCALE GENOMIC DNA]</scope>
    <source>
        <strain evidence="7 8">DSM 19035</strain>
    </source>
</reference>
<keyword evidence="4" id="KW-0804">Transcription</keyword>
<dbReference type="PANTHER" id="PTHR43133">
    <property type="entry name" value="RNA POLYMERASE ECF-TYPE SIGMA FACTO"/>
    <property type="match status" value="1"/>
</dbReference>
<keyword evidence="8" id="KW-1185">Reference proteome</keyword>
<dbReference type="AlphaFoldDB" id="A0A4V3D0Z7"/>
<evidence type="ECO:0000256" key="1">
    <source>
        <dbReference type="ARBA" id="ARBA00010641"/>
    </source>
</evidence>
<dbReference type="InterPro" id="IPR007627">
    <property type="entry name" value="RNA_pol_sigma70_r2"/>
</dbReference>
<feature type="domain" description="RNA polymerase sigma-70 region 2" evidence="5">
    <location>
        <begin position="21"/>
        <end position="86"/>
    </location>
</feature>
<dbReference type="Proteomes" id="UP000295620">
    <property type="component" value="Unassembled WGS sequence"/>
</dbReference>